<dbReference type="RefSeq" id="XP_033383786.1">
    <property type="nucleotide sequence ID" value="XM_033533825.1"/>
</dbReference>
<dbReference type="OrthoDB" id="167809at2759"/>
<dbReference type="AlphaFoldDB" id="A0A6A5XRI5"/>
<dbReference type="GeneID" id="54291222"/>
<dbReference type="EMBL" id="ML978069">
    <property type="protein sequence ID" value="KAF2015447.1"/>
    <property type="molecule type" value="Genomic_DNA"/>
</dbReference>
<dbReference type="Proteomes" id="UP000799778">
    <property type="component" value="Unassembled WGS sequence"/>
</dbReference>
<accession>A0A6A5XRI5</accession>
<organism evidence="1 2">
    <name type="scientific">Aaosphaeria arxii CBS 175.79</name>
    <dbReference type="NCBI Taxonomy" id="1450172"/>
    <lineage>
        <taxon>Eukaryota</taxon>
        <taxon>Fungi</taxon>
        <taxon>Dikarya</taxon>
        <taxon>Ascomycota</taxon>
        <taxon>Pezizomycotina</taxon>
        <taxon>Dothideomycetes</taxon>
        <taxon>Pleosporomycetidae</taxon>
        <taxon>Pleosporales</taxon>
        <taxon>Pleosporales incertae sedis</taxon>
        <taxon>Aaosphaeria</taxon>
    </lineage>
</organism>
<evidence type="ECO:0000313" key="2">
    <source>
        <dbReference type="Proteomes" id="UP000799778"/>
    </source>
</evidence>
<protein>
    <submittedName>
        <fullName evidence="1">Uncharacterized protein</fullName>
    </submittedName>
</protein>
<evidence type="ECO:0000313" key="1">
    <source>
        <dbReference type="EMBL" id="KAF2015447.1"/>
    </source>
</evidence>
<name>A0A6A5XRI5_9PLEO</name>
<proteinExistence type="predicted"/>
<reference evidence="1" key="1">
    <citation type="journal article" date="2020" name="Stud. Mycol.">
        <title>101 Dothideomycetes genomes: a test case for predicting lifestyles and emergence of pathogens.</title>
        <authorList>
            <person name="Haridas S."/>
            <person name="Albert R."/>
            <person name="Binder M."/>
            <person name="Bloem J."/>
            <person name="Labutti K."/>
            <person name="Salamov A."/>
            <person name="Andreopoulos B."/>
            <person name="Baker S."/>
            <person name="Barry K."/>
            <person name="Bills G."/>
            <person name="Bluhm B."/>
            <person name="Cannon C."/>
            <person name="Castanera R."/>
            <person name="Culley D."/>
            <person name="Daum C."/>
            <person name="Ezra D."/>
            <person name="Gonzalez J."/>
            <person name="Henrissat B."/>
            <person name="Kuo A."/>
            <person name="Liang C."/>
            <person name="Lipzen A."/>
            <person name="Lutzoni F."/>
            <person name="Magnuson J."/>
            <person name="Mondo S."/>
            <person name="Nolan M."/>
            <person name="Ohm R."/>
            <person name="Pangilinan J."/>
            <person name="Park H.-J."/>
            <person name="Ramirez L."/>
            <person name="Alfaro M."/>
            <person name="Sun H."/>
            <person name="Tritt A."/>
            <person name="Yoshinaga Y."/>
            <person name="Zwiers L.-H."/>
            <person name="Turgeon B."/>
            <person name="Goodwin S."/>
            <person name="Spatafora J."/>
            <person name="Crous P."/>
            <person name="Grigoriev I."/>
        </authorList>
    </citation>
    <scope>NUCLEOTIDE SEQUENCE</scope>
    <source>
        <strain evidence="1">CBS 175.79</strain>
    </source>
</reference>
<sequence length="215" mass="24108">MPNVLVLSFEGFSFSARQLYQQLLPKLLSRASLHESTTIQDALNYISTGWPNVILITDSAITRDDPESRRLLDAVVECTKHGCTAITIGFFASTVHWERLDSIIKDHFHLRWQVTAFGDHEVQLYTTDENLVRTSTLARSFQSKALFLGRVPNSQLIYSAASTPGTSMAYAAIGRVGLGKYCYLGDQNFGDEPERLILAMCHLDRPEDAMTEMDD</sequence>
<keyword evidence="2" id="KW-1185">Reference proteome</keyword>
<gene>
    <name evidence="1" type="ORF">BU24DRAFT_491691</name>
</gene>